<feature type="transmembrane region" description="Helical" evidence="1">
    <location>
        <begin position="224"/>
        <end position="245"/>
    </location>
</feature>
<dbReference type="InterPro" id="IPR052241">
    <property type="entry name" value="SLC66/Scramblase_ANY1"/>
</dbReference>
<accession>A0ABR2KZR2</accession>
<gene>
    <name evidence="2" type="ORF">M9Y10_013793</name>
</gene>
<evidence type="ECO:0000313" key="2">
    <source>
        <dbReference type="EMBL" id="KAK8895907.1"/>
    </source>
</evidence>
<comment type="caution">
    <text evidence="2">The sequence shown here is derived from an EMBL/GenBank/DDBJ whole genome shotgun (WGS) entry which is preliminary data.</text>
</comment>
<feature type="transmembrane region" description="Helical" evidence="1">
    <location>
        <begin position="45"/>
        <end position="62"/>
    </location>
</feature>
<protein>
    <submittedName>
        <fullName evidence="2">PQ-loop repeat-containing protein 1</fullName>
    </submittedName>
</protein>
<keyword evidence="3" id="KW-1185">Reference proteome</keyword>
<dbReference type="Proteomes" id="UP001470230">
    <property type="component" value="Unassembled WGS sequence"/>
</dbReference>
<reference evidence="2 3" key="1">
    <citation type="submission" date="2024-04" db="EMBL/GenBank/DDBJ databases">
        <title>Tritrichomonas musculus Genome.</title>
        <authorList>
            <person name="Alves-Ferreira E."/>
            <person name="Grigg M."/>
            <person name="Lorenzi H."/>
            <person name="Galac M."/>
        </authorList>
    </citation>
    <scope>NUCLEOTIDE SEQUENCE [LARGE SCALE GENOMIC DNA]</scope>
    <source>
        <strain evidence="2 3">EAF2021</strain>
    </source>
</reference>
<sequence>MIKAPQVFLYILDGMIIISPTIGYIDTMRIMIKTRRSDHYNINTILIIYFAQGTKLLFYFYHKFATRILGQIIMLLSSATILTLIKFIYCDKKEKIEVLSPATQNKKGNRTENQIETISRKQKNVTYFFNIHSSATLFDFIISFSLYLIIIYLTFRFFFSLFGSKAVDFLGIISNLAEALTSFPTFIRVVIHQDALTTSPLLVLQYLCGDMLKIGVYSISKAPWSFFFGAFCQLSVDIITNKCFLRLYIKRSKKKLNSENSPLMFDVPPEAYVEMEENENL</sequence>
<feature type="transmembrane region" description="Helical" evidence="1">
    <location>
        <begin position="137"/>
        <end position="159"/>
    </location>
</feature>
<dbReference type="EMBL" id="JAPFFF010000002">
    <property type="protein sequence ID" value="KAK8895907.1"/>
    <property type="molecule type" value="Genomic_DNA"/>
</dbReference>
<keyword evidence="1" id="KW-1133">Transmembrane helix</keyword>
<organism evidence="2 3">
    <name type="scientific">Tritrichomonas musculus</name>
    <dbReference type="NCBI Taxonomy" id="1915356"/>
    <lineage>
        <taxon>Eukaryota</taxon>
        <taxon>Metamonada</taxon>
        <taxon>Parabasalia</taxon>
        <taxon>Tritrichomonadida</taxon>
        <taxon>Tritrichomonadidae</taxon>
        <taxon>Tritrichomonas</taxon>
    </lineage>
</organism>
<evidence type="ECO:0000313" key="3">
    <source>
        <dbReference type="Proteomes" id="UP001470230"/>
    </source>
</evidence>
<keyword evidence="1" id="KW-0472">Membrane</keyword>
<name>A0ABR2KZR2_9EUKA</name>
<dbReference type="PANTHER" id="PTHR14856:SF9">
    <property type="entry name" value="PQ-LOOP REPEAT-CONTAINING PROTEIN 1"/>
    <property type="match status" value="1"/>
</dbReference>
<dbReference type="PANTHER" id="PTHR14856">
    <property type="entry name" value="PQ-LOOP REPEAT-CONTAINING PROTEIN 1-LIKE PROTEIN"/>
    <property type="match status" value="1"/>
</dbReference>
<evidence type="ECO:0000256" key="1">
    <source>
        <dbReference type="SAM" id="Phobius"/>
    </source>
</evidence>
<feature type="transmembrane region" description="Helical" evidence="1">
    <location>
        <begin position="6"/>
        <end position="25"/>
    </location>
</feature>
<proteinExistence type="predicted"/>
<feature type="transmembrane region" description="Helical" evidence="1">
    <location>
        <begin position="68"/>
        <end position="89"/>
    </location>
</feature>
<keyword evidence="1" id="KW-0812">Transmembrane</keyword>